<dbReference type="Pfam" id="PF00990">
    <property type="entry name" value="GGDEF"/>
    <property type="match status" value="1"/>
</dbReference>
<dbReference type="CDD" id="cd01948">
    <property type="entry name" value="EAL"/>
    <property type="match status" value="1"/>
</dbReference>
<dbReference type="PROSITE" id="PS50112">
    <property type="entry name" value="PAS"/>
    <property type="match status" value="1"/>
</dbReference>
<dbReference type="PANTHER" id="PTHR44757">
    <property type="entry name" value="DIGUANYLATE CYCLASE DGCP"/>
    <property type="match status" value="1"/>
</dbReference>
<dbReference type="InterPro" id="IPR000700">
    <property type="entry name" value="PAS-assoc_C"/>
</dbReference>
<dbReference type="InterPro" id="IPR011006">
    <property type="entry name" value="CheY-like_superfamily"/>
</dbReference>
<feature type="domain" description="GGDEF" evidence="7">
    <location>
        <begin position="301"/>
        <end position="434"/>
    </location>
</feature>
<dbReference type="Pfam" id="PF00072">
    <property type="entry name" value="Response_reg"/>
    <property type="match status" value="1"/>
</dbReference>
<dbReference type="Gene3D" id="3.20.20.450">
    <property type="entry name" value="EAL domain"/>
    <property type="match status" value="1"/>
</dbReference>
<name>A0ABY6N4H3_9ALTE</name>
<dbReference type="InterPro" id="IPR052155">
    <property type="entry name" value="Biofilm_reg_signaling"/>
</dbReference>
<dbReference type="InterPro" id="IPR000160">
    <property type="entry name" value="GGDEF_dom"/>
</dbReference>
<feature type="domain" description="PAS" evidence="4">
    <location>
        <begin position="141"/>
        <end position="182"/>
    </location>
</feature>
<feature type="domain" description="PAC" evidence="5">
    <location>
        <begin position="217"/>
        <end position="269"/>
    </location>
</feature>
<dbReference type="InterPro" id="IPR043128">
    <property type="entry name" value="Rev_trsase/Diguanyl_cyclase"/>
</dbReference>
<evidence type="ECO:0000259" key="4">
    <source>
        <dbReference type="PROSITE" id="PS50112"/>
    </source>
</evidence>
<dbReference type="Pfam" id="PF08448">
    <property type="entry name" value="PAS_4"/>
    <property type="match status" value="1"/>
</dbReference>
<dbReference type="SUPFAM" id="SSF55785">
    <property type="entry name" value="PYP-like sensor domain (PAS domain)"/>
    <property type="match status" value="1"/>
</dbReference>
<evidence type="ECO:0000259" key="5">
    <source>
        <dbReference type="PROSITE" id="PS50113"/>
    </source>
</evidence>
<dbReference type="Gene3D" id="3.30.450.20">
    <property type="entry name" value="PAS domain"/>
    <property type="match status" value="1"/>
</dbReference>
<keyword evidence="9" id="KW-1185">Reference proteome</keyword>
<evidence type="ECO:0000313" key="9">
    <source>
        <dbReference type="Proteomes" id="UP001163739"/>
    </source>
</evidence>
<dbReference type="SMART" id="SM00091">
    <property type="entry name" value="PAS"/>
    <property type="match status" value="1"/>
</dbReference>
<dbReference type="SMART" id="SM00052">
    <property type="entry name" value="EAL"/>
    <property type="match status" value="1"/>
</dbReference>
<evidence type="ECO:0000256" key="2">
    <source>
        <dbReference type="SAM" id="Coils"/>
    </source>
</evidence>
<dbReference type="InterPro" id="IPR001789">
    <property type="entry name" value="Sig_transdc_resp-reg_receiver"/>
</dbReference>
<feature type="coiled-coil region" evidence="2">
    <location>
        <begin position="112"/>
        <end position="139"/>
    </location>
</feature>
<keyword evidence="2" id="KW-0175">Coiled coil</keyword>
<dbReference type="PROSITE" id="PS50113">
    <property type="entry name" value="PAC"/>
    <property type="match status" value="1"/>
</dbReference>
<feature type="domain" description="Response regulatory" evidence="3">
    <location>
        <begin position="12"/>
        <end position="127"/>
    </location>
</feature>
<dbReference type="SMART" id="SM00267">
    <property type="entry name" value="GGDEF"/>
    <property type="match status" value="1"/>
</dbReference>
<sequence length="699" mass="78978">MQAPDRAKKPLNALIIEDVEDDALLLVDYLETNDFSVKWCRVDTEEGMISKLKEPWDIVFSDFSMPHFSGHRALGVLREHNSEIPFIFVSGTIGEDIAVEALKSGAQDYLMKDNLVRMRSAVERELRETQSRKDRQKTDRSRARLVAILEASPDMVAILQPDARLEYLNSSGLKLLGLEGVEKEHVEKLNLVDLVSEPFAQQLWVEILPGLQQNKAWHGETEILTIAGKIIPVSMSLLAHNDRHGEIEYLSVTVRDISERKHFESVLHHQATHDALTGLPNRYFLINRFATALELARRHDHCVAVMFLDLDNFKRVNDSMGHGHGDSLLKQVSQRLRNSLRPGDTIARHGGDEFTILLENLKHPDKAISVIRKLREAFLQPIKVGSQDIYVTFSTGIALYPTDGQNVEDLLRNADTAMYRAKALGPSQYRFYAPSMNARGHEFLSLEGDLQQALEQNEFRLYYQPQVDAQSGKVVGMEGLIRWQHPKRGIVSPADFIPLLEGSGLIISVGEWVLRQACMQHRIWREAGFNDLRISVNVSATQFNDRHLMDKIQRAIKEEQMIPHLLELEITENTVMQDPVAVIETLNALRSEGVRIAIDDFGTGYSSLAYLKRFPLSVLKIDKSFVDDIGEVGGDSTIVEASISLAHKLGLQVVAEGVERVEQYEFLRSIGCDLIQGYYINRPLTEADMTDFLVKNATQ</sequence>
<evidence type="ECO:0000259" key="3">
    <source>
        <dbReference type="PROSITE" id="PS50110"/>
    </source>
</evidence>
<dbReference type="InterPro" id="IPR000014">
    <property type="entry name" value="PAS"/>
</dbReference>
<dbReference type="PROSITE" id="PS50883">
    <property type="entry name" value="EAL"/>
    <property type="match status" value="1"/>
</dbReference>
<dbReference type="SUPFAM" id="SSF141868">
    <property type="entry name" value="EAL domain-like"/>
    <property type="match status" value="1"/>
</dbReference>
<dbReference type="CDD" id="cd00156">
    <property type="entry name" value="REC"/>
    <property type="match status" value="1"/>
</dbReference>
<organism evidence="8 9">
    <name type="scientific">Alkalimarinus alittae</name>
    <dbReference type="NCBI Taxonomy" id="2961619"/>
    <lineage>
        <taxon>Bacteria</taxon>
        <taxon>Pseudomonadati</taxon>
        <taxon>Pseudomonadota</taxon>
        <taxon>Gammaproteobacteria</taxon>
        <taxon>Alteromonadales</taxon>
        <taxon>Alteromonadaceae</taxon>
        <taxon>Alkalimarinus</taxon>
    </lineage>
</organism>
<dbReference type="PANTHER" id="PTHR44757:SF2">
    <property type="entry name" value="BIOFILM ARCHITECTURE MAINTENANCE PROTEIN MBAA"/>
    <property type="match status" value="1"/>
</dbReference>
<dbReference type="InterPro" id="IPR001633">
    <property type="entry name" value="EAL_dom"/>
</dbReference>
<dbReference type="Proteomes" id="UP001163739">
    <property type="component" value="Chromosome"/>
</dbReference>
<gene>
    <name evidence="8" type="ORF">NKI27_03840</name>
</gene>
<dbReference type="CDD" id="cd00130">
    <property type="entry name" value="PAS"/>
    <property type="match status" value="1"/>
</dbReference>
<evidence type="ECO:0000259" key="6">
    <source>
        <dbReference type="PROSITE" id="PS50883"/>
    </source>
</evidence>
<dbReference type="PROSITE" id="PS50110">
    <property type="entry name" value="RESPONSE_REGULATORY"/>
    <property type="match status" value="1"/>
</dbReference>
<evidence type="ECO:0000259" key="7">
    <source>
        <dbReference type="PROSITE" id="PS50887"/>
    </source>
</evidence>
<dbReference type="SMART" id="SM00448">
    <property type="entry name" value="REC"/>
    <property type="match status" value="1"/>
</dbReference>
<keyword evidence="1" id="KW-0597">Phosphoprotein</keyword>
<dbReference type="NCBIfam" id="TIGR00254">
    <property type="entry name" value="GGDEF"/>
    <property type="match status" value="1"/>
</dbReference>
<evidence type="ECO:0000256" key="1">
    <source>
        <dbReference type="PROSITE-ProRule" id="PRU00169"/>
    </source>
</evidence>
<feature type="domain" description="EAL" evidence="6">
    <location>
        <begin position="443"/>
        <end position="697"/>
    </location>
</feature>
<dbReference type="Gene3D" id="3.30.70.270">
    <property type="match status" value="1"/>
</dbReference>
<dbReference type="RefSeq" id="WP_265048377.1">
    <property type="nucleotide sequence ID" value="NZ_CP100390.1"/>
</dbReference>
<dbReference type="EMBL" id="CP100390">
    <property type="protein sequence ID" value="UZE96892.1"/>
    <property type="molecule type" value="Genomic_DNA"/>
</dbReference>
<dbReference type="CDD" id="cd01949">
    <property type="entry name" value="GGDEF"/>
    <property type="match status" value="1"/>
</dbReference>
<feature type="modified residue" description="4-aspartylphosphate" evidence="1">
    <location>
        <position position="62"/>
    </location>
</feature>
<reference evidence="8" key="1">
    <citation type="submission" date="2022-06" db="EMBL/GenBank/DDBJ databases">
        <title>Alkalimarinus sp. nov., isolated from gut of a Alitta virens.</title>
        <authorList>
            <person name="Yang A.I."/>
            <person name="Shin N.-R."/>
        </authorList>
    </citation>
    <scope>NUCLEOTIDE SEQUENCE</scope>
    <source>
        <strain evidence="8">A2M4</strain>
    </source>
</reference>
<dbReference type="InterPro" id="IPR035965">
    <property type="entry name" value="PAS-like_dom_sf"/>
</dbReference>
<dbReference type="PROSITE" id="PS50887">
    <property type="entry name" value="GGDEF"/>
    <property type="match status" value="1"/>
</dbReference>
<evidence type="ECO:0000313" key="8">
    <source>
        <dbReference type="EMBL" id="UZE96892.1"/>
    </source>
</evidence>
<dbReference type="Pfam" id="PF00563">
    <property type="entry name" value="EAL"/>
    <property type="match status" value="1"/>
</dbReference>
<dbReference type="InterPro" id="IPR029787">
    <property type="entry name" value="Nucleotide_cyclase"/>
</dbReference>
<protein>
    <submittedName>
        <fullName evidence="8">EAL domain-containing protein</fullName>
    </submittedName>
</protein>
<proteinExistence type="predicted"/>
<dbReference type="SUPFAM" id="SSF52172">
    <property type="entry name" value="CheY-like"/>
    <property type="match status" value="1"/>
</dbReference>
<dbReference type="NCBIfam" id="TIGR00229">
    <property type="entry name" value="sensory_box"/>
    <property type="match status" value="1"/>
</dbReference>
<accession>A0ABY6N4H3</accession>
<dbReference type="Gene3D" id="3.40.50.2300">
    <property type="match status" value="1"/>
</dbReference>
<dbReference type="SUPFAM" id="SSF55073">
    <property type="entry name" value="Nucleotide cyclase"/>
    <property type="match status" value="1"/>
</dbReference>
<dbReference type="InterPro" id="IPR035919">
    <property type="entry name" value="EAL_sf"/>
</dbReference>
<dbReference type="InterPro" id="IPR013656">
    <property type="entry name" value="PAS_4"/>
</dbReference>